<dbReference type="EMBL" id="ABEU02000003">
    <property type="protein sequence ID" value="PNR58349.1"/>
    <property type="molecule type" value="Genomic_DNA"/>
</dbReference>
<accession>A0A2K1KX59</accession>
<dbReference type="PANTHER" id="PTHR48027">
    <property type="entry name" value="HETEROGENEOUS NUCLEAR RIBONUCLEOPROTEIN 87F-RELATED"/>
    <property type="match status" value="1"/>
</dbReference>
<feature type="region of interest" description="Disordered" evidence="4">
    <location>
        <begin position="370"/>
        <end position="416"/>
    </location>
</feature>
<dbReference type="GO" id="GO:0005739">
    <property type="term" value="C:mitochondrion"/>
    <property type="evidence" value="ECO:0000318"/>
    <property type="project" value="GO_Central"/>
</dbReference>
<dbReference type="SMART" id="SM00360">
    <property type="entry name" value="RRM"/>
    <property type="match status" value="1"/>
</dbReference>
<dbReference type="PaxDb" id="3218-PP1S112_25V6.1"/>
<dbReference type="InterPro" id="IPR052462">
    <property type="entry name" value="SLIRP/GR-RBP-like"/>
</dbReference>
<keyword evidence="8" id="KW-1185">Reference proteome</keyword>
<feature type="compositionally biased region" description="Basic and acidic residues" evidence="4">
    <location>
        <begin position="241"/>
        <end position="259"/>
    </location>
</feature>
<dbReference type="SUPFAM" id="SSF54928">
    <property type="entry name" value="RNA-binding domain, RBD"/>
    <property type="match status" value="1"/>
</dbReference>
<dbReference type="OrthoDB" id="272703at2759"/>
<dbReference type="InterPro" id="IPR003954">
    <property type="entry name" value="RRM_euk-type"/>
</dbReference>
<dbReference type="SMART" id="SM00361">
    <property type="entry name" value="RRM_1"/>
    <property type="match status" value="1"/>
</dbReference>
<evidence type="ECO:0000313" key="7">
    <source>
        <dbReference type="EnsemblPlants" id="Pp3c3_33940V3.1"/>
    </source>
</evidence>
<feature type="region of interest" description="Disordered" evidence="4">
    <location>
        <begin position="156"/>
        <end position="259"/>
    </location>
</feature>
<feature type="coiled-coil region" evidence="3">
    <location>
        <begin position="264"/>
        <end position="326"/>
    </location>
</feature>
<dbReference type="Proteomes" id="UP000006727">
    <property type="component" value="Chromosome 3"/>
</dbReference>
<evidence type="ECO:0000259" key="5">
    <source>
        <dbReference type="PROSITE" id="PS50102"/>
    </source>
</evidence>
<dbReference type="InterPro" id="IPR035979">
    <property type="entry name" value="RBD_domain_sf"/>
</dbReference>
<dbReference type="Gramene" id="Pp3c3_33940V3.1">
    <property type="protein sequence ID" value="Pp3c3_33940V3.1"/>
    <property type="gene ID" value="Pp3c3_33940"/>
</dbReference>
<evidence type="ECO:0000313" key="6">
    <source>
        <dbReference type="EMBL" id="PNR58349.1"/>
    </source>
</evidence>
<evidence type="ECO:0000256" key="4">
    <source>
        <dbReference type="SAM" id="MobiDB-lite"/>
    </source>
</evidence>
<feature type="compositionally biased region" description="Low complexity" evidence="4">
    <location>
        <begin position="380"/>
        <end position="390"/>
    </location>
</feature>
<dbReference type="STRING" id="3218.A0A2K1KX59"/>
<proteinExistence type="predicted"/>
<keyword evidence="1 2" id="KW-0694">RNA-binding</keyword>
<evidence type="ECO:0000256" key="2">
    <source>
        <dbReference type="PROSITE-ProRule" id="PRU00176"/>
    </source>
</evidence>
<dbReference type="FunCoup" id="A0A2K1KX59">
    <property type="interactions" value="821"/>
</dbReference>
<dbReference type="InterPro" id="IPR012677">
    <property type="entry name" value="Nucleotide-bd_a/b_plait_sf"/>
</dbReference>
<dbReference type="InterPro" id="IPR000504">
    <property type="entry name" value="RRM_dom"/>
</dbReference>
<feature type="domain" description="RRM" evidence="5">
    <location>
        <begin position="60"/>
        <end position="138"/>
    </location>
</feature>
<sequence>MLWSREEVACGCSLVHHQVCLYVPICASDILLGDSNELSHLSTISKQAVVRVAVEMNDANSVYVGGLSYESSEDTVKKAFMEFGEVVSVKIVYDRESGESRGFGFVSFTNPRSATMAIRDMDGGQIEGRTIRVNEVRKNLKGLGFRDRDRDFRSRDMRERIRRRGSPPFRERVHHRTRSPPPERSRSPTPVRSSPAGRESCPRRGSSPIASAGRYQSPELKERDRDRSRSGRSSVSPQSSDRNERKEESVHKGDSKISSRIATIDKDEDDVRRLKEDLESAEESRRALEEKVASLKGVVEKANVTIAALKNKAQKLEESLTSAQQLAAHRQFQLKRLQTGVFQYKLCTERLSNSEKEMKALVALTSLEVDHDPRSTHNNAAAAAAPLEEPQAPPPLANGDEPSHHRDAPHPNSIPA</sequence>
<protein>
    <recommendedName>
        <fullName evidence="5">RRM domain-containing protein</fullName>
    </recommendedName>
</protein>
<dbReference type="InterPro" id="IPR048289">
    <property type="entry name" value="RRM2_NsCP33-like"/>
</dbReference>
<name>A0A2K1KX59_PHYPA</name>
<gene>
    <name evidence="7" type="primary">LOC112280079</name>
    <name evidence="6" type="ORF">PHYPA_005344</name>
</gene>
<evidence type="ECO:0000256" key="1">
    <source>
        <dbReference type="ARBA" id="ARBA00022884"/>
    </source>
</evidence>
<dbReference type="EnsemblPlants" id="Pp3c3_33940V3.1">
    <property type="protein sequence ID" value="Pp3c3_33940V3.1"/>
    <property type="gene ID" value="Pp3c3_33940"/>
</dbReference>
<reference evidence="6 8" key="1">
    <citation type="journal article" date="2008" name="Science">
        <title>The Physcomitrella genome reveals evolutionary insights into the conquest of land by plants.</title>
        <authorList>
            <person name="Rensing S."/>
            <person name="Lang D."/>
            <person name="Zimmer A."/>
            <person name="Terry A."/>
            <person name="Salamov A."/>
            <person name="Shapiro H."/>
            <person name="Nishiyama T."/>
            <person name="Perroud P.-F."/>
            <person name="Lindquist E."/>
            <person name="Kamisugi Y."/>
            <person name="Tanahashi T."/>
            <person name="Sakakibara K."/>
            <person name="Fujita T."/>
            <person name="Oishi K."/>
            <person name="Shin-I T."/>
            <person name="Kuroki Y."/>
            <person name="Toyoda A."/>
            <person name="Suzuki Y."/>
            <person name="Hashimoto A."/>
            <person name="Yamaguchi K."/>
            <person name="Sugano A."/>
            <person name="Kohara Y."/>
            <person name="Fujiyama A."/>
            <person name="Anterola A."/>
            <person name="Aoki S."/>
            <person name="Ashton N."/>
            <person name="Barbazuk W.B."/>
            <person name="Barker E."/>
            <person name="Bennetzen J."/>
            <person name="Bezanilla M."/>
            <person name="Blankenship R."/>
            <person name="Cho S.H."/>
            <person name="Dutcher S."/>
            <person name="Estelle M."/>
            <person name="Fawcett J.A."/>
            <person name="Gundlach H."/>
            <person name="Hanada K."/>
            <person name="Heyl A."/>
            <person name="Hicks K.A."/>
            <person name="Hugh J."/>
            <person name="Lohr M."/>
            <person name="Mayer K."/>
            <person name="Melkozernov A."/>
            <person name="Murata T."/>
            <person name="Nelson D."/>
            <person name="Pils B."/>
            <person name="Prigge M."/>
            <person name="Reiss B."/>
            <person name="Renner T."/>
            <person name="Rombauts S."/>
            <person name="Rushton P."/>
            <person name="Sanderfoot A."/>
            <person name="Schween G."/>
            <person name="Shiu S.-H."/>
            <person name="Stueber K."/>
            <person name="Theodoulou F.L."/>
            <person name="Tu H."/>
            <person name="Van de Peer Y."/>
            <person name="Verrier P.J."/>
            <person name="Waters E."/>
            <person name="Wood A."/>
            <person name="Yang L."/>
            <person name="Cove D."/>
            <person name="Cuming A."/>
            <person name="Hasebe M."/>
            <person name="Lucas S."/>
            <person name="Mishler D.B."/>
            <person name="Reski R."/>
            <person name="Grigoriev I."/>
            <person name="Quatrano R.S."/>
            <person name="Boore J.L."/>
        </authorList>
    </citation>
    <scope>NUCLEOTIDE SEQUENCE [LARGE SCALE GENOMIC DNA]</scope>
    <source>
        <strain evidence="7 8">cv. Gransden 2004</strain>
    </source>
</reference>
<dbReference type="PROSITE" id="PS50102">
    <property type="entry name" value="RRM"/>
    <property type="match status" value="1"/>
</dbReference>
<dbReference type="Gramene" id="Pp3c3_33940V3.2">
    <property type="protein sequence ID" value="Pp3c3_33940V3.2"/>
    <property type="gene ID" value="Pp3c3_33940"/>
</dbReference>
<keyword evidence="3" id="KW-0175">Coiled coil</keyword>
<dbReference type="AlphaFoldDB" id="A0A2K1KX59"/>
<dbReference type="KEGG" id="ppp:112280079"/>
<dbReference type="GO" id="GO:0003729">
    <property type="term" value="F:mRNA binding"/>
    <property type="evidence" value="ECO:0000318"/>
    <property type="project" value="GO_Central"/>
</dbReference>
<organism evidence="6">
    <name type="scientific">Physcomitrium patens</name>
    <name type="common">Spreading-leaved earth moss</name>
    <name type="synonym">Physcomitrella patens</name>
    <dbReference type="NCBI Taxonomy" id="3218"/>
    <lineage>
        <taxon>Eukaryota</taxon>
        <taxon>Viridiplantae</taxon>
        <taxon>Streptophyta</taxon>
        <taxon>Embryophyta</taxon>
        <taxon>Bryophyta</taxon>
        <taxon>Bryophytina</taxon>
        <taxon>Bryopsida</taxon>
        <taxon>Funariidae</taxon>
        <taxon>Funariales</taxon>
        <taxon>Funariaceae</taxon>
        <taxon>Physcomitrium</taxon>
    </lineage>
</organism>
<evidence type="ECO:0000313" key="8">
    <source>
        <dbReference type="Proteomes" id="UP000006727"/>
    </source>
</evidence>
<dbReference type="Pfam" id="PF00076">
    <property type="entry name" value="RRM_1"/>
    <property type="match status" value="1"/>
</dbReference>
<evidence type="ECO:0000256" key="3">
    <source>
        <dbReference type="SAM" id="Coils"/>
    </source>
</evidence>
<feature type="compositionally biased region" description="Basic and acidic residues" evidence="4">
    <location>
        <begin position="219"/>
        <end position="229"/>
    </location>
</feature>
<feature type="compositionally biased region" description="Low complexity" evidence="4">
    <location>
        <begin position="231"/>
        <end position="240"/>
    </location>
</feature>
<reference evidence="6 8" key="2">
    <citation type="journal article" date="2018" name="Plant J.">
        <title>The Physcomitrella patens chromosome-scale assembly reveals moss genome structure and evolution.</title>
        <authorList>
            <person name="Lang D."/>
            <person name="Ullrich K.K."/>
            <person name="Murat F."/>
            <person name="Fuchs J."/>
            <person name="Jenkins J."/>
            <person name="Haas F.B."/>
            <person name="Piednoel M."/>
            <person name="Gundlach H."/>
            <person name="Van Bel M."/>
            <person name="Meyberg R."/>
            <person name="Vives C."/>
            <person name="Morata J."/>
            <person name="Symeonidi A."/>
            <person name="Hiss M."/>
            <person name="Muchero W."/>
            <person name="Kamisugi Y."/>
            <person name="Saleh O."/>
            <person name="Blanc G."/>
            <person name="Decker E.L."/>
            <person name="van Gessel N."/>
            <person name="Grimwood J."/>
            <person name="Hayes R.D."/>
            <person name="Graham S.W."/>
            <person name="Gunter L.E."/>
            <person name="McDaniel S.F."/>
            <person name="Hoernstein S.N.W."/>
            <person name="Larsson A."/>
            <person name="Li F.W."/>
            <person name="Perroud P.F."/>
            <person name="Phillips J."/>
            <person name="Ranjan P."/>
            <person name="Rokshar D.S."/>
            <person name="Rothfels C.J."/>
            <person name="Schneider L."/>
            <person name="Shu S."/>
            <person name="Stevenson D.W."/>
            <person name="Thummler F."/>
            <person name="Tillich M."/>
            <person name="Villarreal Aguilar J.C."/>
            <person name="Widiez T."/>
            <person name="Wong G.K."/>
            <person name="Wymore A."/>
            <person name="Zhang Y."/>
            <person name="Zimmer A.D."/>
            <person name="Quatrano R.S."/>
            <person name="Mayer K.F.X."/>
            <person name="Goodstein D."/>
            <person name="Casacuberta J.M."/>
            <person name="Vandepoele K."/>
            <person name="Reski R."/>
            <person name="Cuming A.C."/>
            <person name="Tuskan G.A."/>
            <person name="Maumus F."/>
            <person name="Salse J."/>
            <person name="Schmutz J."/>
            <person name="Rensing S.A."/>
        </authorList>
    </citation>
    <scope>NUCLEOTIDE SEQUENCE [LARGE SCALE GENOMIC DNA]</scope>
    <source>
        <strain evidence="7 8">cv. Gransden 2004</strain>
    </source>
</reference>
<dbReference type="CDD" id="cd21608">
    <property type="entry name" value="RRM2_NsCP33_like"/>
    <property type="match status" value="1"/>
</dbReference>
<dbReference type="EnsemblPlants" id="Pp3c3_33940V3.2">
    <property type="protein sequence ID" value="Pp3c3_33940V3.2"/>
    <property type="gene ID" value="Pp3c3_33940"/>
</dbReference>
<dbReference type="Gene3D" id="3.30.70.330">
    <property type="match status" value="1"/>
</dbReference>
<reference evidence="7" key="3">
    <citation type="submission" date="2020-12" db="UniProtKB">
        <authorList>
            <consortium name="EnsemblPlants"/>
        </authorList>
    </citation>
    <scope>IDENTIFICATION</scope>
</reference>